<dbReference type="FunFam" id="1.10.10.410:FF:000001">
    <property type="entry name" value="Aspartyl/glutamyl-tRNA(Asn/Gln) amidotransferase subunit B"/>
    <property type="match status" value="1"/>
</dbReference>
<dbReference type="NCBIfam" id="NF004012">
    <property type="entry name" value="PRK05477.1-2"/>
    <property type="match status" value="1"/>
</dbReference>
<proteinExistence type="inferred from homology"/>
<evidence type="ECO:0000256" key="2">
    <source>
        <dbReference type="ARBA" id="ARBA00011123"/>
    </source>
</evidence>
<dbReference type="NCBIfam" id="NF004014">
    <property type="entry name" value="PRK05477.1-4"/>
    <property type="match status" value="1"/>
</dbReference>
<dbReference type="PANTHER" id="PTHR11659">
    <property type="entry name" value="GLUTAMYL-TRNA GLN AMIDOTRANSFERASE SUBUNIT B MITOCHONDRIAL AND PROKARYOTIC PET112-RELATED"/>
    <property type="match status" value="1"/>
</dbReference>
<comment type="subunit">
    <text evidence="2 10">Heterotrimer of A, B and C subunits.</text>
</comment>
<evidence type="ECO:0000313" key="13">
    <source>
        <dbReference type="Proteomes" id="UP000230179"/>
    </source>
</evidence>
<evidence type="ECO:0000256" key="9">
    <source>
        <dbReference type="ARBA" id="ARBA00047913"/>
    </source>
</evidence>
<comment type="function">
    <text evidence="7 10">Allows the formation of correctly charged Asn-tRNA(Asn) or Gln-tRNA(Gln) through the transamidation of misacylated Asp-tRNA(Asn) or Glu-tRNA(Gln) in organisms which lack either or both of asparaginyl-tRNA or glutaminyl-tRNA synthetases. The reaction takes place in the presence of glutamine and ATP through an activated phospho-Asp-tRNA(Asn) or phospho-Glu-tRNA(Gln).</text>
</comment>
<organism evidence="12 13">
    <name type="scientific">Candidatus Kaiserbacteria bacterium CG10_big_fil_rev_8_21_14_0_10_56_12</name>
    <dbReference type="NCBI Taxonomy" id="1974611"/>
    <lineage>
        <taxon>Bacteria</taxon>
        <taxon>Candidatus Kaiseribacteriota</taxon>
    </lineage>
</organism>
<dbReference type="Proteomes" id="UP000230179">
    <property type="component" value="Unassembled WGS sequence"/>
</dbReference>
<dbReference type="InterPro" id="IPR003789">
    <property type="entry name" value="Asn/Gln_tRNA_amidoTrase-B-like"/>
</dbReference>
<dbReference type="Pfam" id="PF02637">
    <property type="entry name" value="GatB_Yqey"/>
    <property type="match status" value="1"/>
</dbReference>
<dbReference type="EC" id="6.3.5.-" evidence="10"/>
<gene>
    <name evidence="10" type="primary">gatB</name>
    <name evidence="12" type="ORF">COU19_02085</name>
</gene>
<dbReference type="EMBL" id="PFBL01000018">
    <property type="protein sequence ID" value="PIR83134.1"/>
    <property type="molecule type" value="Genomic_DNA"/>
</dbReference>
<dbReference type="Gene3D" id="1.10.10.410">
    <property type="match status" value="1"/>
</dbReference>
<protein>
    <recommendedName>
        <fullName evidence="10">Aspartyl/glutamyl-tRNA(Asn/Gln) amidotransferase subunit B</fullName>
        <shortName evidence="10">Asp/Glu-ADT subunit B</shortName>
        <ecNumber evidence="10">6.3.5.-</ecNumber>
    </recommendedName>
</protein>
<comment type="caution">
    <text evidence="12">The sequence shown here is derived from an EMBL/GenBank/DDBJ whole genome shotgun (WGS) entry which is preliminary data.</text>
</comment>
<dbReference type="SUPFAM" id="SSF55931">
    <property type="entry name" value="Glutamine synthetase/guanido kinase"/>
    <property type="match status" value="1"/>
</dbReference>
<name>A0A2H0U9N8_9BACT</name>
<reference evidence="13" key="1">
    <citation type="submission" date="2017-09" db="EMBL/GenBank/DDBJ databases">
        <title>Depth-based differentiation of microbial function through sediment-hosted aquifers and enrichment of novel symbionts in the deep terrestrial subsurface.</title>
        <authorList>
            <person name="Probst A.J."/>
            <person name="Ladd B."/>
            <person name="Jarett J.K."/>
            <person name="Geller-Mcgrath D.E."/>
            <person name="Sieber C.M.K."/>
            <person name="Emerson J.B."/>
            <person name="Anantharaman K."/>
            <person name="Thomas B.C."/>
            <person name="Malmstrom R."/>
            <person name="Stieglmeier M."/>
            <person name="Klingl A."/>
            <person name="Woyke T."/>
            <person name="Ryan C.M."/>
            <person name="Banfield J.F."/>
        </authorList>
    </citation>
    <scope>NUCLEOTIDE SEQUENCE [LARGE SCALE GENOMIC DNA]</scope>
</reference>
<sequence>MAYRPTIGLEVHAELKTNTKMFCSSRNDPDETRPNTNVCPVCLAHPGTLPVVNHEAVWHVLRIGTAVGGRLADFSEFDRKSYFYPDIPKGYQISQYEHPLVSGGELAGVALTRIHLEEDTASSIHDVEGTRVDFNRAGIPLMELVTEPVIHDSGTAGRFARELQLLLRTLEAGDANLEKGEMRLEANISVSAREGELGTKVEVKNINSFRSVERAIDHEIQRQIELIENGKSVTQETRGWDEGRQATFHQRFKEGSADYRYFPEPDLPKLRISDIETFSEKKLLASLPELPWERRARYQVSYALKESDANYLITTTDRINFFDAVARALGEDAELTALAANYIVSDLGGIFAKKGTEDIANLPPAHFAKLIRLVASGTLSSRGAKDTLAVLVENGGDPEKIAQERGLIQIQDTGTLQKVISDVIREEEKAVAEYRGGKEAAMQYLIGKAMQKSHGAGNPGMIREMLAEALT</sequence>
<dbReference type="InterPro" id="IPR006075">
    <property type="entry name" value="Asn/Gln-tRNA_Trfase_suB/E_cat"/>
</dbReference>
<evidence type="ECO:0000256" key="5">
    <source>
        <dbReference type="ARBA" id="ARBA00022840"/>
    </source>
</evidence>
<dbReference type="GO" id="GO:0016740">
    <property type="term" value="F:transferase activity"/>
    <property type="evidence" value="ECO:0007669"/>
    <property type="project" value="UniProtKB-KW"/>
</dbReference>
<evidence type="ECO:0000256" key="1">
    <source>
        <dbReference type="ARBA" id="ARBA00005306"/>
    </source>
</evidence>
<dbReference type="HAMAP" id="MF_00121">
    <property type="entry name" value="GatB"/>
    <property type="match status" value="1"/>
</dbReference>
<keyword evidence="6 10" id="KW-0648">Protein biosynthesis</keyword>
<dbReference type="GO" id="GO:0005524">
    <property type="term" value="F:ATP binding"/>
    <property type="evidence" value="ECO:0007669"/>
    <property type="project" value="UniProtKB-KW"/>
</dbReference>
<dbReference type="Pfam" id="PF02934">
    <property type="entry name" value="GatB_N"/>
    <property type="match status" value="1"/>
</dbReference>
<dbReference type="GO" id="GO:0006412">
    <property type="term" value="P:translation"/>
    <property type="evidence" value="ECO:0007669"/>
    <property type="project" value="UniProtKB-UniRule"/>
</dbReference>
<keyword evidence="3 10" id="KW-0436">Ligase</keyword>
<evidence type="ECO:0000259" key="11">
    <source>
        <dbReference type="SMART" id="SM00845"/>
    </source>
</evidence>
<dbReference type="InterPro" id="IPR014746">
    <property type="entry name" value="Gln_synth/guanido_kin_cat_dom"/>
</dbReference>
<evidence type="ECO:0000256" key="4">
    <source>
        <dbReference type="ARBA" id="ARBA00022741"/>
    </source>
</evidence>
<comment type="catalytic activity">
    <reaction evidence="9 10">
        <text>L-glutamyl-tRNA(Gln) + L-glutamine + ATP + H2O = L-glutaminyl-tRNA(Gln) + L-glutamate + ADP + phosphate + H(+)</text>
        <dbReference type="Rhea" id="RHEA:17521"/>
        <dbReference type="Rhea" id="RHEA-COMP:9681"/>
        <dbReference type="Rhea" id="RHEA-COMP:9684"/>
        <dbReference type="ChEBI" id="CHEBI:15377"/>
        <dbReference type="ChEBI" id="CHEBI:15378"/>
        <dbReference type="ChEBI" id="CHEBI:29985"/>
        <dbReference type="ChEBI" id="CHEBI:30616"/>
        <dbReference type="ChEBI" id="CHEBI:43474"/>
        <dbReference type="ChEBI" id="CHEBI:58359"/>
        <dbReference type="ChEBI" id="CHEBI:78520"/>
        <dbReference type="ChEBI" id="CHEBI:78521"/>
        <dbReference type="ChEBI" id="CHEBI:456216"/>
    </reaction>
</comment>
<dbReference type="InterPro" id="IPR042114">
    <property type="entry name" value="GatB_C_1"/>
</dbReference>
<dbReference type="PROSITE" id="PS01234">
    <property type="entry name" value="GATB"/>
    <property type="match status" value="1"/>
</dbReference>
<feature type="domain" description="Asn/Gln amidotransferase" evidence="11">
    <location>
        <begin position="320"/>
        <end position="470"/>
    </location>
</feature>
<dbReference type="SMART" id="SM00845">
    <property type="entry name" value="GatB_Yqey"/>
    <property type="match status" value="1"/>
</dbReference>
<evidence type="ECO:0000256" key="6">
    <source>
        <dbReference type="ARBA" id="ARBA00022917"/>
    </source>
</evidence>
<dbReference type="SUPFAM" id="SSF89095">
    <property type="entry name" value="GatB/YqeY motif"/>
    <property type="match status" value="1"/>
</dbReference>
<evidence type="ECO:0000256" key="3">
    <source>
        <dbReference type="ARBA" id="ARBA00022598"/>
    </source>
</evidence>
<accession>A0A2H0U9N8</accession>
<dbReference type="InterPro" id="IPR023168">
    <property type="entry name" value="GatB_Yqey_C_2"/>
</dbReference>
<dbReference type="InterPro" id="IPR004413">
    <property type="entry name" value="GatB"/>
</dbReference>
<keyword evidence="4 10" id="KW-0547">Nucleotide-binding</keyword>
<dbReference type="InterPro" id="IPR017959">
    <property type="entry name" value="Asn/Gln-tRNA_amidoTrfase_suB/E"/>
</dbReference>
<comment type="catalytic activity">
    <reaction evidence="8 10">
        <text>L-aspartyl-tRNA(Asn) + L-glutamine + ATP + H2O = L-asparaginyl-tRNA(Asn) + L-glutamate + ADP + phosphate + 2 H(+)</text>
        <dbReference type="Rhea" id="RHEA:14513"/>
        <dbReference type="Rhea" id="RHEA-COMP:9674"/>
        <dbReference type="Rhea" id="RHEA-COMP:9677"/>
        <dbReference type="ChEBI" id="CHEBI:15377"/>
        <dbReference type="ChEBI" id="CHEBI:15378"/>
        <dbReference type="ChEBI" id="CHEBI:29985"/>
        <dbReference type="ChEBI" id="CHEBI:30616"/>
        <dbReference type="ChEBI" id="CHEBI:43474"/>
        <dbReference type="ChEBI" id="CHEBI:58359"/>
        <dbReference type="ChEBI" id="CHEBI:78515"/>
        <dbReference type="ChEBI" id="CHEBI:78516"/>
        <dbReference type="ChEBI" id="CHEBI:456216"/>
    </reaction>
</comment>
<keyword evidence="5 10" id="KW-0067">ATP-binding</keyword>
<dbReference type="PANTHER" id="PTHR11659:SF0">
    <property type="entry name" value="GLUTAMYL-TRNA(GLN) AMIDOTRANSFERASE SUBUNIT B, MITOCHONDRIAL"/>
    <property type="match status" value="1"/>
</dbReference>
<dbReference type="NCBIfam" id="TIGR00133">
    <property type="entry name" value="gatB"/>
    <property type="match status" value="1"/>
</dbReference>
<dbReference type="InterPro" id="IPR018027">
    <property type="entry name" value="Asn/Gln_amidotransferase"/>
</dbReference>
<dbReference type="AlphaFoldDB" id="A0A2H0U9N8"/>
<evidence type="ECO:0000256" key="7">
    <source>
        <dbReference type="ARBA" id="ARBA00024799"/>
    </source>
</evidence>
<evidence type="ECO:0000313" key="12">
    <source>
        <dbReference type="EMBL" id="PIR83134.1"/>
    </source>
</evidence>
<dbReference type="GO" id="GO:0050566">
    <property type="term" value="F:asparaginyl-tRNA synthase (glutamine-hydrolyzing) activity"/>
    <property type="evidence" value="ECO:0007669"/>
    <property type="project" value="RHEA"/>
</dbReference>
<comment type="similarity">
    <text evidence="1 10">Belongs to the GatB/GatE family. GatB subfamily.</text>
</comment>
<keyword evidence="12" id="KW-0808">Transferase</keyword>
<dbReference type="Gene3D" id="1.10.150.380">
    <property type="entry name" value="GatB domain, N-terminal subdomain"/>
    <property type="match status" value="1"/>
</dbReference>
<dbReference type="GO" id="GO:0050567">
    <property type="term" value="F:glutaminyl-tRNA synthase (glutamine-hydrolyzing) activity"/>
    <property type="evidence" value="ECO:0007669"/>
    <property type="project" value="UniProtKB-UniRule"/>
</dbReference>
<dbReference type="InterPro" id="IPR017958">
    <property type="entry name" value="Gln-tRNA_amidoTrfase_suB_CS"/>
</dbReference>
<evidence type="ECO:0000256" key="10">
    <source>
        <dbReference type="HAMAP-Rule" id="MF_00121"/>
    </source>
</evidence>
<dbReference type="GO" id="GO:0070681">
    <property type="term" value="P:glutaminyl-tRNAGln biosynthesis via transamidation"/>
    <property type="evidence" value="ECO:0007669"/>
    <property type="project" value="TreeGrafter"/>
</dbReference>
<evidence type="ECO:0000256" key="8">
    <source>
        <dbReference type="ARBA" id="ARBA00047380"/>
    </source>
</evidence>